<evidence type="ECO:0000313" key="2">
    <source>
        <dbReference type="Proteomes" id="UP001597045"/>
    </source>
</evidence>
<comment type="caution">
    <text evidence="1">The sequence shown here is derived from an EMBL/GenBank/DDBJ whole genome shotgun (WGS) entry which is preliminary data.</text>
</comment>
<reference evidence="2" key="1">
    <citation type="journal article" date="2019" name="Int. J. Syst. Evol. Microbiol.">
        <title>The Global Catalogue of Microorganisms (GCM) 10K type strain sequencing project: providing services to taxonomists for standard genome sequencing and annotation.</title>
        <authorList>
            <consortium name="The Broad Institute Genomics Platform"/>
            <consortium name="The Broad Institute Genome Sequencing Center for Infectious Disease"/>
            <person name="Wu L."/>
            <person name="Ma J."/>
        </authorList>
    </citation>
    <scope>NUCLEOTIDE SEQUENCE [LARGE SCALE GENOMIC DNA]</scope>
    <source>
        <strain evidence="2">JCM 31486</strain>
    </source>
</reference>
<evidence type="ECO:0008006" key="3">
    <source>
        <dbReference type="Google" id="ProtNLM"/>
    </source>
</evidence>
<dbReference type="Proteomes" id="UP001597045">
    <property type="component" value="Unassembled WGS sequence"/>
</dbReference>
<name>A0ABW3MHB3_9PSEU</name>
<dbReference type="Gene3D" id="1.10.10.10">
    <property type="entry name" value="Winged helix-like DNA-binding domain superfamily/Winged helix DNA-binding domain"/>
    <property type="match status" value="1"/>
</dbReference>
<proteinExistence type="predicted"/>
<dbReference type="InterPro" id="IPR036388">
    <property type="entry name" value="WH-like_DNA-bd_sf"/>
</dbReference>
<organism evidence="1 2">
    <name type="scientific">Kibdelosporangium lantanae</name>
    <dbReference type="NCBI Taxonomy" id="1497396"/>
    <lineage>
        <taxon>Bacteria</taxon>
        <taxon>Bacillati</taxon>
        <taxon>Actinomycetota</taxon>
        <taxon>Actinomycetes</taxon>
        <taxon>Pseudonocardiales</taxon>
        <taxon>Pseudonocardiaceae</taxon>
        <taxon>Kibdelosporangium</taxon>
    </lineage>
</organism>
<sequence length="93" mass="10137">MDVPPLDRAEMRTWVRLAAVSTLLIGELDARLLRTAGLSHFEYLALSRLSEAPDRLGARIRPLLDSGTSVGLLVSLISRPTHAASVEAAYRLV</sequence>
<feature type="non-terminal residue" evidence="1">
    <location>
        <position position="93"/>
    </location>
</feature>
<accession>A0ABW3MHB3</accession>
<keyword evidence="2" id="KW-1185">Reference proteome</keyword>
<evidence type="ECO:0000313" key="1">
    <source>
        <dbReference type="EMBL" id="MFD1049462.1"/>
    </source>
</evidence>
<dbReference type="EMBL" id="JBHTIS010002194">
    <property type="protein sequence ID" value="MFD1049462.1"/>
    <property type="molecule type" value="Genomic_DNA"/>
</dbReference>
<gene>
    <name evidence="1" type="ORF">ACFQ1S_29980</name>
</gene>
<protein>
    <recommendedName>
        <fullName evidence="3">MarR family transcriptional regulator</fullName>
    </recommendedName>
</protein>